<evidence type="ECO:0000259" key="4">
    <source>
        <dbReference type="Pfam" id="PF15647"/>
    </source>
</evidence>
<dbReference type="InterPro" id="IPR028905">
    <property type="entry name" value="Tox-REase-3_dom"/>
</dbReference>
<dbReference type="AlphaFoldDB" id="S0FQT2"/>
<feature type="domain" description="Tox-REase-3" evidence="4">
    <location>
        <begin position="654"/>
        <end position="747"/>
    </location>
</feature>
<dbReference type="SUPFAM" id="SSF47090">
    <property type="entry name" value="PGBD-like"/>
    <property type="match status" value="1"/>
</dbReference>
<feature type="region of interest" description="Disordered" evidence="1">
    <location>
        <begin position="88"/>
        <end position="122"/>
    </location>
</feature>
<feature type="compositionally biased region" description="Polar residues" evidence="1">
    <location>
        <begin position="15"/>
        <end position="25"/>
    </location>
</feature>
<name>S0FQT2_RUMCE</name>
<accession>S0FQT2</accession>
<organism evidence="5 6">
    <name type="scientific">Ruminiclostridium cellobioparum subsp. termitidis CT1112</name>
    <dbReference type="NCBI Taxonomy" id="1195236"/>
    <lineage>
        <taxon>Bacteria</taxon>
        <taxon>Bacillati</taxon>
        <taxon>Bacillota</taxon>
        <taxon>Clostridia</taxon>
        <taxon>Eubacteriales</taxon>
        <taxon>Oscillospiraceae</taxon>
        <taxon>Ruminiclostridium</taxon>
    </lineage>
</organism>
<feature type="domain" description="eCIS core" evidence="3">
    <location>
        <begin position="118"/>
        <end position="183"/>
    </location>
</feature>
<evidence type="ECO:0000313" key="6">
    <source>
        <dbReference type="Proteomes" id="UP000014155"/>
    </source>
</evidence>
<evidence type="ECO:0000313" key="5">
    <source>
        <dbReference type="EMBL" id="EMS74197.1"/>
    </source>
</evidence>
<dbReference type="Pfam" id="PF13699">
    <property type="entry name" value="eCIS_core"/>
    <property type="match status" value="1"/>
</dbReference>
<evidence type="ECO:0000259" key="3">
    <source>
        <dbReference type="Pfam" id="PF13699"/>
    </source>
</evidence>
<dbReference type="EMBL" id="AORV01000002">
    <property type="protein sequence ID" value="EMS74197.1"/>
    <property type="molecule type" value="Genomic_DNA"/>
</dbReference>
<feature type="region of interest" description="Disordered" evidence="1">
    <location>
        <begin position="1"/>
        <end position="39"/>
    </location>
</feature>
<feature type="domain" description="Peptidoglycan binding-like" evidence="2">
    <location>
        <begin position="276"/>
        <end position="317"/>
    </location>
</feature>
<feature type="compositionally biased region" description="Polar residues" evidence="1">
    <location>
        <begin position="100"/>
        <end position="114"/>
    </location>
</feature>
<dbReference type="InterPro" id="IPR025295">
    <property type="entry name" value="eCIS_core_dom"/>
</dbReference>
<dbReference type="Pfam" id="PF15647">
    <property type="entry name" value="Tox-REase-3"/>
    <property type="match status" value="1"/>
</dbReference>
<comment type="caution">
    <text evidence="5">The sequence shown here is derived from an EMBL/GenBank/DDBJ whole genome shotgun (WGS) entry which is preliminary data.</text>
</comment>
<dbReference type="InterPro" id="IPR002477">
    <property type="entry name" value="Peptidoglycan-bd-like"/>
</dbReference>
<protein>
    <submittedName>
        <fullName evidence="5">Peptidoglycan binding domain-containing protein</fullName>
    </submittedName>
</protein>
<dbReference type="Proteomes" id="UP000014155">
    <property type="component" value="Unassembled WGS sequence"/>
</dbReference>
<sequence>MYTRVPAEKKPNPSFGGSSTNSNKKPLNRQRPAKKPNVRSTDYRILMQWILTNPDSITQEEFMFFQSAVGYQKALRVMEEGRRRKQLQKLGVPAAGASKQPIQTNKQAGENTPSGDGLPENLKTGLENLSGVSLSDVKVHKNSEEPEKIGAQAYTQGTDIHIAPGQEKYLPHEGWHAVQQKQGRVEAEIQLKTGAAVNEDSKLEREADVMGARAEKEGSGSGAIQSQPASDHNSPKINANVIQRVTLQEGMELNNTKNPVKEEADGIKTAGYGETSENVKKIQQVLIRMNYWTGKSGDKATGYFGEVTKESLINFQTGYMKLGKGELYDKKGNYVGCGPRTAESLDSLYKLLNNSSVPEQAKSSIMGIGKNKEANAAYDWDIKAGQYNGYVKEAQLILMNLGYKLPKYGADGKWSSSGETYEAILSYQTNCENAFNGVDKNGSTEGKKLVEYLQGIKPTGKLDKRTYEALEKEKSKKAVTNSNKSPAMKTEKDDKGTGKAANIKLTRGDLIFLYNNDFINEFLIEQKAAVMLKLKINGTISGDDLVNIGIMQRKEYKGLKGWFEKTFDTSNPDNMASLLETSYRLNQYGTSFIQLEFEEQQKRQAEVQSLIYFMAANVAISGGRNSYDNVPEPEFKGFNFKGAGKATGQYSGKLVQVNKADAAADALASRLGGQSRVKFANDSVGREFDAVSDAYIAQTKPALQTVNQSVRNQMKATFEAAQETGRKVYYHFEGQPAQSVINKLNEYSQRYGIDVIIDTNPLMK</sequence>
<feature type="compositionally biased region" description="Polar residues" evidence="1">
    <location>
        <begin position="222"/>
        <end position="236"/>
    </location>
</feature>
<dbReference type="PATRIC" id="fig|1195236.3.peg.47"/>
<gene>
    <name evidence="5" type="ORF">CTER_0049</name>
</gene>
<dbReference type="eggNOG" id="COG3177">
    <property type="taxonomic scope" value="Bacteria"/>
</dbReference>
<evidence type="ECO:0000256" key="1">
    <source>
        <dbReference type="SAM" id="MobiDB-lite"/>
    </source>
</evidence>
<dbReference type="STRING" id="1195236.CTER_0049"/>
<dbReference type="Gene3D" id="1.10.101.10">
    <property type="entry name" value="PGBD-like superfamily/PGBD"/>
    <property type="match status" value="1"/>
</dbReference>
<feature type="compositionally biased region" description="Basic and acidic residues" evidence="1">
    <location>
        <begin position="1"/>
        <end position="11"/>
    </location>
</feature>
<keyword evidence="6" id="KW-1185">Reference proteome</keyword>
<dbReference type="Pfam" id="PF01471">
    <property type="entry name" value="PG_binding_1"/>
    <property type="match status" value="1"/>
</dbReference>
<reference evidence="5 6" key="1">
    <citation type="journal article" date="2013" name="Genome Announc.">
        <title>Draft Genome Sequence of the Cellulolytic, Mesophilic, Anaerobic Bacterium Clostridium termitidis Strain CT1112 (DSM 5398).</title>
        <authorList>
            <person name="Lal S."/>
            <person name="Ramachandran U."/>
            <person name="Zhang X."/>
            <person name="Munir R."/>
            <person name="Sparling R."/>
            <person name="Levin D.B."/>
        </authorList>
    </citation>
    <scope>NUCLEOTIDE SEQUENCE [LARGE SCALE GENOMIC DNA]</scope>
    <source>
        <strain evidence="5 6">CT1112</strain>
    </source>
</reference>
<feature type="compositionally biased region" description="Basic residues" evidence="1">
    <location>
        <begin position="26"/>
        <end position="37"/>
    </location>
</feature>
<dbReference type="InterPro" id="IPR036366">
    <property type="entry name" value="PGBDSf"/>
</dbReference>
<feature type="region of interest" description="Disordered" evidence="1">
    <location>
        <begin position="473"/>
        <end position="495"/>
    </location>
</feature>
<dbReference type="InterPro" id="IPR036365">
    <property type="entry name" value="PGBD-like_sf"/>
</dbReference>
<feature type="region of interest" description="Disordered" evidence="1">
    <location>
        <begin position="212"/>
        <end position="236"/>
    </location>
</feature>
<evidence type="ECO:0000259" key="2">
    <source>
        <dbReference type="Pfam" id="PF01471"/>
    </source>
</evidence>
<proteinExistence type="predicted"/>